<gene>
    <name evidence="1" type="primary">ALC57_05371</name>
    <name evidence="1" type="ORF">TNCV_1080951</name>
</gene>
<dbReference type="InterPro" id="IPR005312">
    <property type="entry name" value="DUF1759"/>
</dbReference>
<dbReference type="EMBL" id="BMAU01021211">
    <property type="protein sequence ID" value="GFX99451.1"/>
    <property type="molecule type" value="Genomic_DNA"/>
</dbReference>
<comment type="caution">
    <text evidence="1">The sequence shown here is derived from an EMBL/GenBank/DDBJ whole genome shotgun (WGS) entry which is preliminary data.</text>
</comment>
<sequence>MEYLVKKRSRLRASFTKTYKSLMSLFDDENIEINYVNLATSESISADLMTLDNEILGLALSAHDNGKSYSDEFESVEEYKIKYDEAIVCVNYFIESKSQPNVNILNNENSKIKISKLELMKLGGEVKEWLCFWNQFKRIHEHKYMELEDKFQYLIQCMSPGTRAKEIIDGYPPTAENYTKAIESLKARFGSEELLIEYYVHELLTLVVKNATKSKLNITQLYDKLESHLRSLESIGMTSDKYSAMLFPLVESCIPEDILRV</sequence>
<dbReference type="Proteomes" id="UP000887159">
    <property type="component" value="Unassembled WGS sequence"/>
</dbReference>
<dbReference type="AlphaFoldDB" id="A0A8X6V038"/>
<proteinExistence type="predicted"/>
<keyword evidence="2" id="KW-1185">Reference proteome</keyword>
<evidence type="ECO:0000313" key="2">
    <source>
        <dbReference type="Proteomes" id="UP000887159"/>
    </source>
</evidence>
<evidence type="ECO:0000313" key="1">
    <source>
        <dbReference type="EMBL" id="GFX99451.1"/>
    </source>
</evidence>
<reference evidence="1" key="1">
    <citation type="submission" date="2020-08" db="EMBL/GenBank/DDBJ databases">
        <title>Multicomponent nature underlies the extraordinary mechanical properties of spider dragline silk.</title>
        <authorList>
            <person name="Kono N."/>
            <person name="Nakamura H."/>
            <person name="Mori M."/>
            <person name="Yoshida Y."/>
            <person name="Ohtoshi R."/>
            <person name="Malay A.D."/>
            <person name="Moran D.A.P."/>
            <person name="Tomita M."/>
            <person name="Numata K."/>
            <person name="Arakawa K."/>
        </authorList>
    </citation>
    <scope>NUCLEOTIDE SEQUENCE</scope>
</reference>
<protein>
    <submittedName>
        <fullName evidence="1">Uncharacterized protein</fullName>
    </submittedName>
</protein>
<accession>A0A8X6V038</accession>
<organism evidence="1 2">
    <name type="scientific">Trichonephila clavipes</name>
    <name type="common">Golden silk orbweaver</name>
    <name type="synonym">Nephila clavipes</name>
    <dbReference type="NCBI Taxonomy" id="2585209"/>
    <lineage>
        <taxon>Eukaryota</taxon>
        <taxon>Metazoa</taxon>
        <taxon>Ecdysozoa</taxon>
        <taxon>Arthropoda</taxon>
        <taxon>Chelicerata</taxon>
        <taxon>Arachnida</taxon>
        <taxon>Araneae</taxon>
        <taxon>Araneomorphae</taxon>
        <taxon>Entelegynae</taxon>
        <taxon>Araneoidea</taxon>
        <taxon>Nephilidae</taxon>
        <taxon>Trichonephila</taxon>
    </lineage>
</organism>
<dbReference type="Pfam" id="PF03564">
    <property type="entry name" value="DUF1759"/>
    <property type="match status" value="1"/>
</dbReference>
<name>A0A8X6V038_TRICX</name>